<feature type="transmembrane region" description="Helical" evidence="1">
    <location>
        <begin position="31"/>
        <end position="51"/>
    </location>
</feature>
<keyword evidence="1" id="KW-1133">Transmembrane helix</keyword>
<evidence type="ECO:0000313" key="3">
    <source>
        <dbReference type="Proteomes" id="UP001165089"/>
    </source>
</evidence>
<reference evidence="2 3" key="1">
    <citation type="journal article" date="2023" name="Antonie Van Leeuwenhoek">
        <title>Mesoterricola silvestris gen. nov., sp. nov., Mesoterricola sediminis sp. nov., Geothrix oryzae sp. nov., Geothrix edaphica sp. nov., Geothrix rubra sp. nov., and Geothrix limicola sp. nov., six novel members of Acidobacteriota isolated from soils.</title>
        <authorList>
            <person name="Itoh H."/>
            <person name="Sugisawa Y."/>
            <person name="Mise K."/>
            <person name="Xu Z."/>
            <person name="Kuniyasu M."/>
            <person name="Ushijima N."/>
            <person name="Kawano K."/>
            <person name="Kobayashi E."/>
            <person name="Shiratori Y."/>
            <person name="Masuda Y."/>
            <person name="Senoo K."/>
        </authorList>
    </citation>
    <scope>NUCLEOTIDE SEQUENCE [LARGE SCALE GENOMIC DNA]</scope>
    <source>
        <strain evidence="2 3">Red803</strain>
    </source>
</reference>
<dbReference type="Proteomes" id="UP001165089">
    <property type="component" value="Unassembled WGS sequence"/>
</dbReference>
<keyword evidence="1" id="KW-0472">Membrane</keyword>
<organism evidence="2 3">
    <name type="scientific">Geothrix rubra</name>
    <dbReference type="NCBI Taxonomy" id="2927977"/>
    <lineage>
        <taxon>Bacteria</taxon>
        <taxon>Pseudomonadati</taxon>
        <taxon>Acidobacteriota</taxon>
        <taxon>Holophagae</taxon>
        <taxon>Holophagales</taxon>
        <taxon>Holophagaceae</taxon>
        <taxon>Geothrix</taxon>
    </lineage>
</organism>
<accession>A0ABQ5Q9F3</accession>
<feature type="transmembrane region" description="Helical" evidence="1">
    <location>
        <begin position="72"/>
        <end position="98"/>
    </location>
</feature>
<dbReference type="Pfam" id="PF24400">
    <property type="entry name" value="DUF7544"/>
    <property type="match status" value="1"/>
</dbReference>
<feature type="transmembrane region" description="Helical" evidence="1">
    <location>
        <begin position="230"/>
        <end position="263"/>
    </location>
</feature>
<evidence type="ECO:0008006" key="4">
    <source>
        <dbReference type="Google" id="ProtNLM"/>
    </source>
</evidence>
<dbReference type="EMBL" id="BSDD01000005">
    <property type="protein sequence ID" value="GLH71179.1"/>
    <property type="molecule type" value="Genomic_DNA"/>
</dbReference>
<gene>
    <name evidence="2" type="ORF">GETHPA_27120</name>
</gene>
<protein>
    <recommendedName>
        <fullName evidence="4">DUF975 family protein</fullName>
    </recommendedName>
</protein>
<proteinExistence type="predicted"/>
<evidence type="ECO:0000313" key="2">
    <source>
        <dbReference type="EMBL" id="GLH71179.1"/>
    </source>
</evidence>
<keyword evidence="3" id="KW-1185">Reference proteome</keyword>
<evidence type="ECO:0000256" key="1">
    <source>
        <dbReference type="SAM" id="Phobius"/>
    </source>
</evidence>
<feature type="transmembrane region" description="Helical" evidence="1">
    <location>
        <begin position="136"/>
        <end position="158"/>
    </location>
</feature>
<comment type="caution">
    <text evidence="2">The sequence shown here is derived from an EMBL/GenBank/DDBJ whole genome shotgun (WGS) entry which is preliminary data.</text>
</comment>
<sequence length="303" mass="33366">MGAMISITCPIQPALDHTKRILFQPFSLGKWFVLGFCAFLAHLGGGGSLNYNQAFDRTRLAREGHLAEWAGAHLPLVILLGALLVVFLLGLGVLFQWLASRGAFMFLDGVARDRAAVVEPWDRFRDRGNQVFRFRLVLILVTLGFLAVVVGAGFLVVLPAFRAQAFGRSAFLPLLLVGGILLLGLLALLAVSLLLKDFVVPIMYRRDLDLPVAWGVLRQELLPGHGWQFLGFYLMTLVLWIPAALLAIAIICLTCCVALLPYLSSVALLPISVFFRCYSLCFLEQFGEGWRILEVPEQAGPSV</sequence>
<keyword evidence="1" id="KW-0812">Transmembrane</keyword>
<feature type="transmembrane region" description="Helical" evidence="1">
    <location>
        <begin position="170"/>
        <end position="195"/>
    </location>
</feature>
<dbReference type="InterPro" id="IPR055966">
    <property type="entry name" value="DUF7544"/>
</dbReference>
<name>A0ABQ5Q9F3_9BACT</name>